<name>A0A7Y0ENB8_9BIFI</name>
<organism evidence="1 2">
    <name type="scientific">Bifidobacterium oedipodis</name>
    <dbReference type="NCBI Taxonomy" id="2675322"/>
    <lineage>
        <taxon>Bacteria</taxon>
        <taxon>Bacillati</taxon>
        <taxon>Actinomycetota</taxon>
        <taxon>Actinomycetes</taxon>
        <taxon>Bifidobacteriales</taxon>
        <taxon>Bifidobacteriaceae</taxon>
        <taxon>Bifidobacterium</taxon>
    </lineage>
</organism>
<dbReference type="Gene3D" id="3.40.50.300">
    <property type="entry name" value="P-loop containing nucleotide triphosphate hydrolases"/>
    <property type="match status" value="1"/>
</dbReference>
<evidence type="ECO:0000313" key="2">
    <source>
        <dbReference type="Proteomes" id="UP000532194"/>
    </source>
</evidence>
<dbReference type="Proteomes" id="UP000532194">
    <property type="component" value="Unassembled WGS sequence"/>
</dbReference>
<sequence>MTAMLAWELSVRGRRCALVDADFVGGCLDVLLGMENEPGLRFSQVDAPLGHLDGAALNHELIAWEGVRVLPYDPWNAKQPEWWEVQAALRALAQVNDVVLVDAGQGGLIETVTDLREGLHIVATELSVLGLARTKAHRARLVSWECSTPHIVGIEPRGAPRGRGTVTIAEAQDYLTTSLFGPIKPSVGLCGDVLEGLGIRSIAKGSRKTIAMLADLVDTTLSGSEKDTSVSG</sequence>
<reference evidence="1 2" key="1">
    <citation type="submission" date="2020-02" db="EMBL/GenBank/DDBJ databases">
        <title>Characterization of phylogenetic diversity of novel bifidobacterial species isolated in Czech ZOOs.</title>
        <authorList>
            <person name="Lugli G.A."/>
            <person name="Vera N.B."/>
            <person name="Ventura M."/>
        </authorList>
    </citation>
    <scope>NUCLEOTIDE SEQUENCE [LARGE SCALE GENOMIC DNA]</scope>
    <source>
        <strain evidence="1 2">DSM 109957</strain>
    </source>
</reference>
<proteinExistence type="predicted"/>
<dbReference type="EMBL" id="JAAIII010000001">
    <property type="protein sequence ID" value="NMM93337.1"/>
    <property type="molecule type" value="Genomic_DNA"/>
</dbReference>
<protein>
    <submittedName>
        <fullName evidence="1">Cobyric acid synthase</fullName>
    </submittedName>
</protein>
<accession>A0A7Y0ENB8</accession>
<keyword evidence="2" id="KW-1185">Reference proteome</keyword>
<gene>
    <name evidence="1" type="ORF">G1C95_0522</name>
</gene>
<evidence type="ECO:0000313" key="1">
    <source>
        <dbReference type="EMBL" id="NMM93337.1"/>
    </source>
</evidence>
<dbReference type="AlphaFoldDB" id="A0A7Y0ENB8"/>
<dbReference type="SUPFAM" id="SSF52540">
    <property type="entry name" value="P-loop containing nucleoside triphosphate hydrolases"/>
    <property type="match status" value="1"/>
</dbReference>
<comment type="caution">
    <text evidence="1">The sequence shown here is derived from an EMBL/GenBank/DDBJ whole genome shotgun (WGS) entry which is preliminary data.</text>
</comment>
<dbReference type="InterPro" id="IPR027417">
    <property type="entry name" value="P-loop_NTPase"/>
</dbReference>